<evidence type="ECO:0000256" key="3">
    <source>
        <dbReference type="SAM" id="MobiDB-lite"/>
    </source>
</evidence>
<keyword evidence="5" id="KW-1185">Reference proteome</keyword>
<dbReference type="Proteomes" id="UP001176941">
    <property type="component" value="Chromosome 29"/>
</dbReference>
<feature type="coiled-coil region" evidence="2">
    <location>
        <begin position="291"/>
        <end position="332"/>
    </location>
</feature>
<evidence type="ECO:0000256" key="1">
    <source>
        <dbReference type="ARBA" id="ARBA00023054"/>
    </source>
</evidence>
<keyword evidence="1 2" id="KW-0175">Coiled coil</keyword>
<dbReference type="PANTHER" id="PTHR23158:SF59">
    <property type="match status" value="1"/>
</dbReference>
<dbReference type="PANTHER" id="PTHR23158">
    <property type="entry name" value="MELANOMA INHIBITORY ACTIVITY-RELATED"/>
    <property type="match status" value="1"/>
</dbReference>
<evidence type="ECO:0000313" key="5">
    <source>
        <dbReference type="Proteomes" id="UP001176941"/>
    </source>
</evidence>
<accession>A0ABN8Z6D6</accession>
<dbReference type="EMBL" id="OX459965">
    <property type="protein sequence ID" value="CAI9169153.1"/>
    <property type="molecule type" value="Genomic_DNA"/>
</dbReference>
<gene>
    <name evidence="4" type="ORF">MRATA1EN1_LOCUS18115</name>
</gene>
<feature type="compositionally biased region" description="Basic and acidic residues" evidence="3">
    <location>
        <begin position="136"/>
        <end position="148"/>
    </location>
</feature>
<feature type="region of interest" description="Disordered" evidence="3">
    <location>
        <begin position="125"/>
        <end position="186"/>
    </location>
</feature>
<feature type="region of interest" description="Disordered" evidence="3">
    <location>
        <begin position="446"/>
        <end position="480"/>
    </location>
</feature>
<proteinExistence type="predicted"/>
<feature type="coiled-coil region" evidence="2">
    <location>
        <begin position="418"/>
        <end position="445"/>
    </location>
</feature>
<feature type="region of interest" description="Disordered" evidence="3">
    <location>
        <begin position="238"/>
        <end position="259"/>
    </location>
</feature>
<organism evidence="4 5">
    <name type="scientific">Rangifer tarandus platyrhynchus</name>
    <name type="common">Svalbard reindeer</name>
    <dbReference type="NCBI Taxonomy" id="3082113"/>
    <lineage>
        <taxon>Eukaryota</taxon>
        <taxon>Metazoa</taxon>
        <taxon>Chordata</taxon>
        <taxon>Craniata</taxon>
        <taxon>Vertebrata</taxon>
        <taxon>Euteleostomi</taxon>
        <taxon>Mammalia</taxon>
        <taxon>Eutheria</taxon>
        <taxon>Laurasiatheria</taxon>
        <taxon>Artiodactyla</taxon>
        <taxon>Ruminantia</taxon>
        <taxon>Pecora</taxon>
        <taxon>Cervidae</taxon>
        <taxon>Odocoileinae</taxon>
        <taxon>Rangifer</taxon>
    </lineage>
</organism>
<feature type="compositionally biased region" description="Polar residues" evidence="3">
    <location>
        <begin position="125"/>
        <end position="134"/>
    </location>
</feature>
<feature type="region of interest" description="Disordered" evidence="3">
    <location>
        <begin position="535"/>
        <end position="565"/>
    </location>
</feature>
<feature type="compositionally biased region" description="Pro residues" evidence="3">
    <location>
        <begin position="450"/>
        <end position="459"/>
    </location>
</feature>
<dbReference type="InterPro" id="IPR051500">
    <property type="entry name" value="cTAGE_MIA/OTOR"/>
</dbReference>
<evidence type="ECO:0000256" key="2">
    <source>
        <dbReference type="SAM" id="Coils"/>
    </source>
</evidence>
<evidence type="ECO:0000313" key="4">
    <source>
        <dbReference type="EMBL" id="CAI9169153.1"/>
    </source>
</evidence>
<feature type="compositionally biased region" description="Basic and acidic residues" evidence="3">
    <location>
        <begin position="240"/>
        <end position="255"/>
    </location>
</feature>
<reference evidence="4" key="1">
    <citation type="submission" date="2023-04" db="EMBL/GenBank/DDBJ databases">
        <authorList>
            <consortium name="ELIXIR-Norway"/>
        </authorList>
    </citation>
    <scope>NUCLEOTIDE SEQUENCE [LARGE SCALE GENOMIC DNA]</scope>
</reference>
<protein>
    <submittedName>
        <fullName evidence="4">Uncharacterized protein</fullName>
    </submittedName>
</protein>
<sequence length="621" mass="68262">MTTGSQRLSCEAMESLLPASGSTFRLILEHLQGVLLVVSESLTNVPGPPAFLWEILVCAVMIVVIVKRRYTSKSAKLLGQKSSAHDEVCGPCGEDENAGPMAQAEEALRSPGLEASPPRLQTLGQSAMSAMRSKSSFRDNDDLLKMGRESQPPRFSQVTDGKPISKASRKSGAQPQTKMDDSKKTTHFPEGSVLLAQEIARWQMRVQKMKEEERLEQSKSQMGQVLNGKITTLLEPLGHYMDDGNPRVPRKKEAEYGTPSIRRSEADRKGVIGDADFSGSLWSPKEIAQPLWEERQSNEELSGQISSLEAEEASLLGENSQLEREIRRLRLKLQVLPQTFEDHIAQLQKRCLEEELSCLNMEKKLGSVCKAVKSLSEDRDLYKRMAEDLGKELMRTNCYHQKQICAHEKRARALGMAAVSTQSRLKELRRESDRMRQTLAKLHCRFQPFPRGPHAPAAPPAAHRGPKGSGHPPGPQAPQGAGWSCGNMWIASCLTEASRSSLCAVSRLSHPSSGEYPAAPGPPADTAIRVQRLPRKPPVRCPDEERQAAQDAAPRQLQGPREGEEARLIRKSFRCAKPVSSAVFSSGLTLPWASCGHPRLSLPIVTGAPPPADSRPASLTL</sequence>
<name>A0ABN8Z6D6_RANTA</name>